<name>A0AAE0NRG9_SORBR</name>
<reference evidence="1" key="1">
    <citation type="journal article" date="2023" name="Mol. Phylogenet. Evol.">
        <title>Genome-scale phylogeny and comparative genomics of the fungal order Sordariales.</title>
        <authorList>
            <person name="Hensen N."/>
            <person name="Bonometti L."/>
            <person name="Westerberg I."/>
            <person name="Brannstrom I.O."/>
            <person name="Guillou S."/>
            <person name="Cros-Aarteil S."/>
            <person name="Calhoun S."/>
            <person name="Haridas S."/>
            <person name="Kuo A."/>
            <person name="Mondo S."/>
            <person name="Pangilinan J."/>
            <person name="Riley R."/>
            <person name="LaButti K."/>
            <person name="Andreopoulos B."/>
            <person name="Lipzen A."/>
            <person name="Chen C."/>
            <person name="Yan M."/>
            <person name="Daum C."/>
            <person name="Ng V."/>
            <person name="Clum A."/>
            <person name="Steindorff A."/>
            <person name="Ohm R.A."/>
            <person name="Martin F."/>
            <person name="Silar P."/>
            <person name="Natvig D.O."/>
            <person name="Lalanne C."/>
            <person name="Gautier V."/>
            <person name="Ament-Velasquez S.L."/>
            <person name="Kruys A."/>
            <person name="Hutchinson M.I."/>
            <person name="Powell A.J."/>
            <person name="Barry K."/>
            <person name="Miller A.N."/>
            <person name="Grigoriev I.V."/>
            <person name="Debuchy R."/>
            <person name="Gladieux P."/>
            <person name="Hiltunen Thoren M."/>
            <person name="Johannesson H."/>
        </authorList>
    </citation>
    <scope>NUCLEOTIDE SEQUENCE</scope>
    <source>
        <strain evidence="1">FGSC 1904</strain>
    </source>
</reference>
<evidence type="ECO:0000313" key="2">
    <source>
        <dbReference type="Proteomes" id="UP001281003"/>
    </source>
</evidence>
<evidence type="ECO:0000313" key="1">
    <source>
        <dbReference type="EMBL" id="KAK3386352.1"/>
    </source>
</evidence>
<gene>
    <name evidence="1" type="ORF">B0T20DRAFT_111417</name>
</gene>
<dbReference type="AlphaFoldDB" id="A0AAE0NRG9"/>
<accession>A0AAE0NRG9</accession>
<keyword evidence="2" id="KW-1185">Reference proteome</keyword>
<dbReference type="Proteomes" id="UP001281003">
    <property type="component" value="Unassembled WGS sequence"/>
</dbReference>
<sequence>MSNSITPRTDCNRDALPEFWTGQPTDQSWWAIPNWNESLAGMQECCTPNEVQVGGDGDMEGCVLWCVIPDSFLKDKDGKVHENKNGVLSDMGNCVKNRGNVSTGYITGGKVRDSSAAVSARTTTLFGVGVWALLTVGMVMA</sequence>
<organism evidence="1 2">
    <name type="scientific">Sordaria brevicollis</name>
    <dbReference type="NCBI Taxonomy" id="83679"/>
    <lineage>
        <taxon>Eukaryota</taxon>
        <taxon>Fungi</taxon>
        <taxon>Dikarya</taxon>
        <taxon>Ascomycota</taxon>
        <taxon>Pezizomycotina</taxon>
        <taxon>Sordariomycetes</taxon>
        <taxon>Sordariomycetidae</taxon>
        <taxon>Sordariales</taxon>
        <taxon>Sordariaceae</taxon>
        <taxon>Sordaria</taxon>
    </lineage>
</organism>
<dbReference type="EMBL" id="JAUTDP010000019">
    <property type="protein sequence ID" value="KAK3386352.1"/>
    <property type="molecule type" value="Genomic_DNA"/>
</dbReference>
<reference evidence="1" key="2">
    <citation type="submission" date="2023-07" db="EMBL/GenBank/DDBJ databases">
        <authorList>
            <consortium name="Lawrence Berkeley National Laboratory"/>
            <person name="Haridas S."/>
            <person name="Hensen N."/>
            <person name="Bonometti L."/>
            <person name="Westerberg I."/>
            <person name="Brannstrom I.O."/>
            <person name="Guillou S."/>
            <person name="Cros-Aarteil S."/>
            <person name="Calhoun S."/>
            <person name="Kuo A."/>
            <person name="Mondo S."/>
            <person name="Pangilinan J."/>
            <person name="Riley R."/>
            <person name="LaButti K."/>
            <person name="Andreopoulos B."/>
            <person name="Lipzen A."/>
            <person name="Chen C."/>
            <person name="Yanf M."/>
            <person name="Daum C."/>
            <person name="Ng V."/>
            <person name="Clum A."/>
            <person name="Steindorff A."/>
            <person name="Ohm R."/>
            <person name="Martin F."/>
            <person name="Silar P."/>
            <person name="Natvig D."/>
            <person name="Lalanne C."/>
            <person name="Gautier V."/>
            <person name="Ament-velasquez S.L."/>
            <person name="Kruys A."/>
            <person name="Hutchinson M.I."/>
            <person name="Powell A.J."/>
            <person name="Barry K."/>
            <person name="Miller A.N."/>
            <person name="Grigoriev I.V."/>
            <person name="Debuchy R."/>
            <person name="Gladieux P."/>
            <person name="Thoren M.H."/>
            <person name="Johannesson H."/>
        </authorList>
    </citation>
    <scope>NUCLEOTIDE SEQUENCE</scope>
    <source>
        <strain evidence="1">FGSC 1904</strain>
    </source>
</reference>
<proteinExistence type="predicted"/>
<comment type="caution">
    <text evidence="1">The sequence shown here is derived from an EMBL/GenBank/DDBJ whole genome shotgun (WGS) entry which is preliminary data.</text>
</comment>
<protein>
    <submittedName>
        <fullName evidence="1">Uncharacterized protein</fullName>
    </submittedName>
</protein>